<dbReference type="GO" id="GO:0005886">
    <property type="term" value="C:plasma membrane"/>
    <property type="evidence" value="ECO:0007669"/>
    <property type="project" value="TreeGrafter"/>
</dbReference>
<dbReference type="PRINTS" id="PR00702">
    <property type="entry name" value="ACRIFLAVINRP"/>
</dbReference>
<feature type="transmembrane region" description="Helical" evidence="2">
    <location>
        <begin position="396"/>
        <end position="415"/>
    </location>
</feature>
<reference evidence="3" key="1">
    <citation type="submission" date="2020-07" db="EMBL/GenBank/DDBJ databases">
        <title>Vallitalea pronyensis genome.</title>
        <authorList>
            <person name="Postec A."/>
        </authorList>
    </citation>
    <scope>NUCLEOTIDE SEQUENCE</scope>
    <source>
        <strain evidence="3">FatNI3</strain>
    </source>
</reference>
<feature type="compositionally biased region" description="Polar residues" evidence="1">
    <location>
        <begin position="263"/>
        <end position="286"/>
    </location>
</feature>
<protein>
    <submittedName>
        <fullName evidence="3">Efflux RND transporter permease subunit</fullName>
    </submittedName>
</protein>
<feature type="transmembrane region" description="Helical" evidence="2">
    <location>
        <begin position="912"/>
        <end position="930"/>
    </location>
</feature>
<feature type="transmembrane region" description="Helical" evidence="2">
    <location>
        <begin position="1044"/>
        <end position="1070"/>
    </location>
</feature>
<dbReference type="SUPFAM" id="SSF82866">
    <property type="entry name" value="Multidrug efflux transporter AcrB transmembrane domain"/>
    <property type="match status" value="2"/>
</dbReference>
<accession>A0A8J8SFA7</accession>
<dbReference type="Gene3D" id="1.20.1640.10">
    <property type="entry name" value="Multidrug efflux transporter AcrB transmembrane domain"/>
    <property type="match status" value="3"/>
</dbReference>
<feature type="transmembrane region" description="Helical" evidence="2">
    <location>
        <begin position="493"/>
        <end position="513"/>
    </location>
</feature>
<dbReference type="Gene3D" id="3.30.70.1440">
    <property type="entry name" value="Multidrug efflux transporter AcrB pore domain"/>
    <property type="match status" value="1"/>
</dbReference>
<dbReference type="PANTHER" id="PTHR32063:SF0">
    <property type="entry name" value="SWARMING MOTILITY PROTEIN SWRC"/>
    <property type="match status" value="1"/>
</dbReference>
<dbReference type="SUPFAM" id="SSF82693">
    <property type="entry name" value="Multidrug efflux transporter AcrB pore domain, PN1, PN2, PC1 and PC2 subdomains"/>
    <property type="match status" value="3"/>
</dbReference>
<dbReference type="KEGG" id="vpy:HZI73_02085"/>
<evidence type="ECO:0000313" key="4">
    <source>
        <dbReference type="Proteomes" id="UP000683246"/>
    </source>
</evidence>
<evidence type="ECO:0000313" key="3">
    <source>
        <dbReference type="EMBL" id="QUI21149.1"/>
    </source>
</evidence>
<dbReference type="SUPFAM" id="SSF82714">
    <property type="entry name" value="Multidrug efflux transporter AcrB TolC docking domain, DN and DC subdomains"/>
    <property type="match status" value="2"/>
</dbReference>
<feature type="compositionally biased region" description="Low complexity" evidence="1">
    <location>
        <begin position="289"/>
        <end position="303"/>
    </location>
</feature>
<evidence type="ECO:0000256" key="2">
    <source>
        <dbReference type="SAM" id="Phobius"/>
    </source>
</evidence>
<name>A0A8J8SFA7_9FIRM</name>
<feature type="transmembrane region" description="Helical" evidence="2">
    <location>
        <begin position="422"/>
        <end position="442"/>
    </location>
</feature>
<keyword evidence="2" id="KW-0472">Membrane</keyword>
<sequence>MLSKFSVKKPVTIVMIVLIFVIFGAVSSSKLTMDLFPDMNIPYAAVSTTYIGASPAEVEGMVTGTVESALATVQNVKNIQSISSEHHSLVIVEFVESANMDAAMMDMREKLDQIQSFLPESVTSPMIIKFNPNMMPIMGFSVTQEGSNMSEITDFAEETLKPKLERIEGVASVTITGGSEKQIEITLDSEKISGFGLEPDMVANLIKASNLDMPIGSITDKDKDYTIRTTAKIDSIEALEDFILMEIPVPMPGANFQMPGADSENTGEGTTNQNPLANTTNQNPQAGENPAATTDNPNPAATDGQTPTPGAVSMMTIKLKDIATVNEVEANANTYTKVNGQDSISIMIQRQSEYNTTDVADKVNAAIDDIKEDYEGINIITTLDQSKYIKDMVSSVSLNALIGALLAIVILFIFLKDVRPTVIIGVAIPISIIVAFTFIWLSGISLNVVSLGGLALGIGMLVDNAVVVLENIYRIRKEGKSRIEAAIIGSKQVAGAVTASTLTTIAVFLPVIFVQGMTAQLFKELAITVALTLVASLLVALTLVPMMSSRLIKRPDTSTHHKLMDSFNRFYVRVLKGALRHRFVVLVLTIILFFASIFGAMTIGTELIPASDEGQIEITASKKGATFQVTVDMVKEIEAILEDYEEIETVSASVGGGNGFASMMGGGGAGSGRINLVLVPKDERDKTTKEMTDDLRERISDKIDADLEVTAVSSNRMAFGTVPVQVDITGEDFEELERLALEVEEAVKSIEGTVEVDNGIEKGSPEIRITTENAITGPLGVTVGQIAGTIRERLQDTKVTTLELDGQQMDVYINESSNTELTVDALNALTFPSMKGQEVVLSDIADIEETAGYSTINRNNQKRIISVTAQLEEGKSSGKVGDILEEKLKDIKVPDGYRIDLSGENKEIQDSFRSLFLALLLGVVLVYMIMASQFESFLYPFVIMFSVPLAFTGAFAALFITGTPLSIVGFLGMIVLTGIVVNNGIVLVDYMNKLIVAGKSLKDAIIEAGSVRLRPILMTALTTILALVPLALVPGDGAEMIAPLGVTVIGGLLMSTFLTLVIVPVIYSLFYGLKNRLKRSN</sequence>
<feature type="transmembrane region" description="Helical" evidence="2">
    <location>
        <begin position="967"/>
        <end position="990"/>
    </location>
</feature>
<feature type="transmembrane region" description="Helical" evidence="2">
    <location>
        <begin position="525"/>
        <end position="544"/>
    </location>
</feature>
<dbReference type="Gene3D" id="3.30.2090.10">
    <property type="entry name" value="Multidrug efflux transporter AcrB TolC docking domain, DN and DC subdomains"/>
    <property type="match status" value="3"/>
</dbReference>
<dbReference type="Gene3D" id="3.30.70.1320">
    <property type="entry name" value="Multidrug efflux transporter AcrB pore domain like"/>
    <property type="match status" value="2"/>
</dbReference>
<keyword evidence="2" id="KW-0812">Transmembrane</keyword>
<keyword evidence="2" id="KW-1133">Transmembrane helix</keyword>
<feature type="transmembrane region" description="Helical" evidence="2">
    <location>
        <begin position="448"/>
        <end position="472"/>
    </location>
</feature>
<gene>
    <name evidence="3" type="ORF">HZI73_02085</name>
</gene>
<feature type="region of interest" description="Disordered" evidence="1">
    <location>
        <begin position="254"/>
        <end position="311"/>
    </location>
</feature>
<dbReference type="Gene3D" id="3.30.70.1430">
    <property type="entry name" value="Multidrug efflux transporter AcrB pore domain"/>
    <property type="match status" value="2"/>
</dbReference>
<feature type="transmembrane region" description="Helical" evidence="2">
    <location>
        <begin position="1011"/>
        <end position="1032"/>
    </location>
</feature>
<feature type="transmembrane region" description="Helical" evidence="2">
    <location>
        <begin position="937"/>
        <end position="961"/>
    </location>
</feature>
<keyword evidence="4" id="KW-1185">Reference proteome</keyword>
<dbReference type="AlphaFoldDB" id="A0A8J8SFA7"/>
<dbReference type="InterPro" id="IPR027463">
    <property type="entry name" value="AcrB_DN_DC_subdom"/>
</dbReference>
<organism evidence="3 4">
    <name type="scientific">Vallitalea pronyensis</name>
    <dbReference type="NCBI Taxonomy" id="1348613"/>
    <lineage>
        <taxon>Bacteria</taxon>
        <taxon>Bacillati</taxon>
        <taxon>Bacillota</taxon>
        <taxon>Clostridia</taxon>
        <taxon>Lachnospirales</taxon>
        <taxon>Vallitaleaceae</taxon>
        <taxon>Vallitalea</taxon>
    </lineage>
</organism>
<evidence type="ECO:0000256" key="1">
    <source>
        <dbReference type="SAM" id="MobiDB-lite"/>
    </source>
</evidence>
<dbReference type="GO" id="GO:0042910">
    <property type="term" value="F:xenobiotic transmembrane transporter activity"/>
    <property type="evidence" value="ECO:0007669"/>
    <property type="project" value="TreeGrafter"/>
</dbReference>
<dbReference type="PANTHER" id="PTHR32063">
    <property type="match status" value="1"/>
</dbReference>
<feature type="transmembrane region" description="Helical" evidence="2">
    <location>
        <begin position="583"/>
        <end position="603"/>
    </location>
</feature>
<proteinExistence type="predicted"/>
<dbReference type="InterPro" id="IPR001036">
    <property type="entry name" value="Acrflvin-R"/>
</dbReference>
<dbReference type="Proteomes" id="UP000683246">
    <property type="component" value="Chromosome"/>
</dbReference>
<dbReference type="RefSeq" id="WP_212696611.1">
    <property type="nucleotide sequence ID" value="NZ_CP058649.1"/>
</dbReference>
<dbReference type="Pfam" id="PF00873">
    <property type="entry name" value="ACR_tran"/>
    <property type="match status" value="2"/>
</dbReference>
<dbReference type="EMBL" id="CP058649">
    <property type="protein sequence ID" value="QUI21149.1"/>
    <property type="molecule type" value="Genomic_DNA"/>
</dbReference>